<keyword evidence="5" id="KW-0808">Transferase</keyword>
<dbReference type="InterPro" id="IPR003018">
    <property type="entry name" value="GAF"/>
</dbReference>
<dbReference type="CDD" id="cd00082">
    <property type="entry name" value="HisKA"/>
    <property type="match status" value="1"/>
</dbReference>
<reference evidence="15 16" key="1">
    <citation type="submission" date="2020-03" db="EMBL/GenBank/DDBJ databases">
        <title>Draft Genome Sequence of 2-Methylisoborneol Producing Pseudanabaena yagii Strain GIHE-NHR1 Isolated from North Han River in South Korea.</title>
        <authorList>
            <person name="Jeong J."/>
        </authorList>
    </citation>
    <scope>NUCLEOTIDE SEQUENCE [LARGE SCALE GENOMIC DNA]</scope>
    <source>
        <strain evidence="15 16">GIHE-NHR1</strain>
    </source>
</reference>
<gene>
    <name evidence="15" type="ORF">HC246_13520</name>
</gene>
<feature type="modified residue" description="4-aspartylphosphate" evidence="8">
    <location>
        <position position="76"/>
    </location>
</feature>
<dbReference type="InterPro" id="IPR013655">
    <property type="entry name" value="PAS_fold_3"/>
</dbReference>
<dbReference type="Pfam" id="PF13426">
    <property type="entry name" value="PAS_9"/>
    <property type="match status" value="1"/>
</dbReference>
<feature type="domain" description="Response regulatory" evidence="12">
    <location>
        <begin position="24"/>
        <end position="143"/>
    </location>
</feature>
<feature type="modified residue" description="4-aspartylphosphate" evidence="8">
    <location>
        <position position="1336"/>
    </location>
</feature>
<dbReference type="Pfam" id="PF08447">
    <property type="entry name" value="PAS_3"/>
    <property type="match status" value="3"/>
</dbReference>
<comment type="caution">
    <text evidence="15">The sequence shown here is derived from an EMBL/GenBank/DDBJ whole genome shotgun (WGS) entry which is preliminary data.</text>
</comment>
<dbReference type="Pfam" id="PF01590">
    <property type="entry name" value="GAF"/>
    <property type="match status" value="1"/>
</dbReference>
<dbReference type="Pfam" id="PF02518">
    <property type="entry name" value="HATPase_c"/>
    <property type="match status" value="1"/>
</dbReference>
<keyword evidence="4 8" id="KW-0597">Phosphoprotein</keyword>
<dbReference type="SMART" id="SM00388">
    <property type="entry name" value="HisKA"/>
    <property type="match status" value="1"/>
</dbReference>
<organism evidence="15 16">
    <name type="scientific">Pseudanabaena yagii GIHE-NHR1</name>
    <dbReference type="NCBI Taxonomy" id="2722753"/>
    <lineage>
        <taxon>Bacteria</taxon>
        <taxon>Bacillati</taxon>
        <taxon>Cyanobacteriota</taxon>
        <taxon>Cyanophyceae</taxon>
        <taxon>Pseudanabaenales</taxon>
        <taxon>Pseudanabaenaceae</taxon>
        <taxon>Pseudanabaena</taxon>
        <taxon>Pseudanabaena yagii</taxon>
    </lineage>
</organism>
<evidence type="ECO:0000256" key="8">
    <source>
        <dbReference type="PROSITE-ProRule" id="PRU00169"/>
    </source>
</evidence>
<name>A0ABX1LU20_9CYAN</name>
<dbReference type="PANTHER" id="PTHR43047">
    <property type="entry name" value="TWO-COMPONENT HISTIDINE PROTEIN KINASE"/>
    <property type="match status" value="1"/>
</dbReference>
<evidence type="ECO:0000259" key="11">
    <source>
        <dbReference type="PROSITE" id="PS50109"/>
    </source>
</evidence>
<dbReference type="InterPro" id="IPR001789">
    <property type="entry name" value="Sig_transdc_resp-reg_receiver"/>
</dbReference>
<dbReference type="Proteomes" id="UP000738376">
    <property type="component" value="Unassembled WGS sequence"/>
</dbReference>
<keyword evidence="6" id="KW-0418">Kinase</keyword>
<dbReference type="InterPro" id="IPR004358">
    <property type="entry name" value="Sig_transdc_His_kin-like_C"/>
</dbReference>
<dbReference type="InterPro" id="IPR001610">
    <property type="entry name" value="PAC"/>
</dbReference>
<evidence type="ECO:0000256" key="7">
    <source>
        <dbReference type="ARBA" id="ARBA00023012"/>
    </source>
</evidence>
<feature type="domain" description="PAS" evidence="13">
    <location>
        <begin position="344"/>
        <end position="413"/>
    </location>
</feature>
<evidence type="ECO:0000256" key="9">
    <source>
        <dbReference type="SAM" id="Coils"/>
    </source>
</evidence>
<dbReference type="InterPro" id="IPR003594">
    <property type="entry name" value="HATPase_dom"/>
</dbReference>
<dbReference type="Pfam" id="PF00989">
    <property type="entry name" value="PAS"/>
    <property type="match status" value="1"/>
</dbReference>
<dbReference type="PROSITE" id="PS50110">
    <property type="entry name" value="RESPONSE_REGULATORY"/>
    <property type="match status" value="2"/>
</dbReference>
<evidence type="ECO:0000256" key="1">
    <source>
        <dbReference type="ARBA" id="ARBA00000085"/>
    </source>
</evidence>
<dbReference type="InterPro" id="IPR003661">
    <property type="entry name" value="HisK_dim/P_dom"/>
</dbReference>
<dbReference type="CDD" id="cd16922">
    <property type="entry name" value="HATPase_EvgS-ArcB-TorS-like"/>
    <property type="match status" value="1"/>
</dbReference>
<feature type="domain" description="PAC" evidence="14">
    <location>
        <begin position="951"/>
        <end position="1004"/>
    </location>
</feature>
<accession>A0ABX1LU20</accession>
<dbReference type="InterPro" id="IPR000014">
    <property type="entry name" value="PAS"/>
</dbReference>
<feature type="domain" description="Response regulatory" evidence="12">
    <location>
        <begin position="1287"/>
        <end position="1403"/>
    </location>
</feature>
<dbReference type="InterPro" id="IPR000700">
    <property type="entry name" value="PAS-assoc_C"/>
</dbReference>
<evidence type="ECO:0000256" key="2">
    <source>
        <dbReference type="ARBA" id="ARBA00006402"/>
    </source>
</evidence>
<feature type="domain" description="PAS" evidence="13">
    <location>
        <begin position="742"/>
        <end position="801"/>
    </location>
</feature>
<dbReference type="RefSeq" id="WP_169363835.1">
    <property type="nucleotide sequence ID" value="NZ_JAAVJL010000001.1"/>
</dbReference>
<feature type="coiled-coil region" evidence="9">
    <location>
        <begin position="451"/>
        <end position="489"/>
    </location>
</feature>
<dbReference type="NCBIfam" id="TIGR00229">
    <property type="entry name" value="sensory_box"/>
    <property type="match status" value="5"/>
</dbReference>
<feature type="domain" description="Histidine kinase" evidence="11">
    <location>
        <begin position="1022"/>
        <end position="1260"/>
    </location>
</feature>
<dbReference type="SMART" id="SM00086">
    <property type="entry name" value="PAC"/>
    <property type="match status" value="5"/>
</dbReference>
<dbReference type="SMART" id="SM00448">
    <property type="entry name" value="REC"/>
    <property type="match status" value="2"/>
</dbReference>
<dbReference type="CDD" id="cd00156">
    <property type="entry name" value="REC"/>
    <property type="match status" value="1"/>
</dbReference>
<dbReference type="SUPFAM" id="SSF47384">
    <property type="entry name" value="Homodimeric domain of signal transducing histidine kinase"/>
    <property type="match status" value="1"/>
</dbReference>
<evidence type="ECO:0000259" key="14">
    <source>
        <dbReference type="PROSITE" id="PS50113"/>
    </source>
</evidence>
<evidence type="ECO:0000313" key="15">
    <source>
        <dbReference type="EMBL" id="NMF59005.1"/>
    </source>
</evidence>
<dbReference type="PANTHER" id="PTHR43047:SF63">
    <property type="entry name" value="HISTIDINE KINASE"/>
    <property type="match status" value="1"/>
</dbReference>
<dbReference type="InterPro" id="IPR029016">
    <property type="entry name" value="GAF-like_dom_sf"/>
</dbReference>
<dbReference type="InterPro" id="IPR036890">
    <property type="entry name" value="HATPase_C_sf"/>
</dbReference>
<dbReference type="SUPFAM" id="SSF52172">
    <property type="entry name" value="CheY-like"/>
    <property type="match status" value="2"/>
</dbReference>
<keyword evidence="16" id="KW-1185">Reference proteome</keyword>
<dbReference type="Pfam" id="PF00512">
    <property type="entry name" value="HisKA"/>
    <property type="match status" value="1"/>
</dbReference>
<dbReference type="SMART" id="SM00065">
    <property type="entry name" value="GAF"/>
    <property type="match status" value="1"/>
</dbReference>
<evidence type="ECO:0000259" key="12">
    <source>
        <dbReference type="PROSITE" id="PS50110"/>
    </source>
</evidence>
<dbReference type="InterPro" id="IPR035965">
    <property type="entry name" value="PAS-like_dom_sf"/>
</dbReference>
<evidence type="ECO:0000259" key="10">
    <source>
        <dbReference type="PROSITE" id="PS50046"/>
    </source>
</evidence>
<feature type="domain" description="PAS" evidence="13">
    <location>
        <begin position="615"/>
        <end position="685"/>
    </location>
</feature>
<dbReference type="SMART" id="SM00091">
    <property type="entry name" value="PAS"/>
    <property type="match status" value="5"/>
</dbReference>
<dbReference type="SUPFAM" id="SSF55781">
    <property type="entry name" value="GAF domain-like"/>
    <property type="match status" value="1"/>
</dbReference>
<dbReference type="PROSITE" id="PS50109">
    <property type="entry name" value="HIS_KIN"/>
    <property type="match status" value="1"/>
</dbReference>
<dbReference type="Gene3D" id="3.40.50.2300">
    <property type="match status" value="2"/>
</dbReference>
<comment type="catalytic activity">
    <reaction evidence="1">
        <text>ATP + protein L-histidine = ADP + protein N-phospho-L-histidine.</text>
        <dbReference type="EC" id="2.7.13.3"/>
    </reaction>
</comment>
<evidence type="ECO:0000256" key="4">
    <source>
        <dbReference type="ARBA" id="ARBA00022553"/>
    </source>
</evidence>
<dbReference type="InterPro" id="IPR013767">
    <property type="entry name" value="PAS_fold"/>
</dbReference>
<evidence type="ECO:0000259" key="13">
    <source>
        <dbReference type="PROSITE" id="PS50112"/>
    </source>
</evidence>
<dbReference type="EC" id="2.7.13.3" evidence="3"/>
<dbReference type="EMBL" id="JAAVJL010000001">
    <property type="protein sequence ID" value="NMF59005.1"/>
    <property type="molecule type" value="Genomic_DNA"/>
</dbReference>
<dbReference type="SUPFAM" id="SSF55874">
    <property type="entry name" value="ATPase domain of HSP90 chaperone/DNA topoisomerase II/histidine kinase"/>
    <property type="match status" value="1"/>
</dbReference>
<dbReference type="Gene3D" id="3.30.450.20">
    <property type="entry name" value="PAS domain"/>
    <property type="match status" value="5"/>
</dbReference>
<evidence type="ECO:0000256" key="3">
    <source>
        <dbReference type="ARBA" id="ARBA00012438"/>
    </source>
</evidence>
<keyword evidence="9" id="KW-0175">Coiled coil</keyword>
<evidence type="ECO:0000256" key="6">
    <source>
        <dbReference type="ARBA" id="ARBA00022777"/>
    </source>
</evidence>
<dbReference type="Gene3D" id="3.30.565.10">
    <property type="entry name" value="Histidine kinase-like ATPase, C-terminal domain"/>
    <property type="match status" value="1"/>
</dbReference>
<sequence>MDNSLPNPTIKSWQSSVQSSSTLKILIVDDAESDRFSFKRYLQSDPEQQYHITEAETLEEGLELWRSQQPDVVLLDINLPDGDGLEFLEAIGTEQLINKLPVIMMTGSGDERIAVRAMKLGAADYLVKSDVTDISLLTCINQVQENNLLLRQLRRSQQQQTIIASMSLHIRRSVSFEYVSNAIVQEVRSFLDADRAIIYRFNPDMSGAIVAESGLPEWETCLDSQIEDTCFQENLGGEYQNGKIFVAHDIYEANLTECHIQLLERFQIRANLVVPILLNGTNALWGLLIVHQCSSPRQWQEEDIQLLHQLSVHLAIALQQAELYQNLQTMNSFLEEKVQERTQKLQLQSQVLEEIHDAVVTTDLEGAILSWNHGAESLYGYTEAEVLGQNVNFMYEDAEALQAEVLIPLLTNGKHTAEVIVISKSGQRLYVSLRLSVVKDEQGHITHLIGCANDISDRKLAELELQQLNQELEAKVEQRTAQLKQISERLALALKSGAFGCWQWDLVHKTKIWDERMYELYGIPKQADGSIDYDDWANRLHPEDRDSIESLLQQAISGEVEYDTEFRVVHPDGTVHFIKAYGVVVRDEQGNPQDMIGINYDISDRKRIESALTESEAKFRRLVEGANDLTWSTDVHGIFDYLSPQFQTIFGFDPNDWIGKPFVDLVHPEDIDWMTSGYIQTIQAGQTVKNAEFRHLHQDGHYIWASVNTTPIINADGIPIGAQGILADINDRKKAEQEILENHRFITQIADSSPNVLYLYDLQEQRNTYVNREILATLGYSAIEIQEMGASWLPTIIHPDDLLPTLEHFERLKLANDSEILSHEYRLRHANGEWRYLHSRDLIFSRDAEGQVKIIIGTAQDITDRKYAETALRESDQRWQFALESAGDGIWDWNVQTNEVFFSQQWKALLGYADDEIENRFESWENLVHPDDIAKCYEDIDKCLNHEVLLYENEHRLRCKDGNYKWILARGKVFEVNADGQALRMMGTHTDLSDRKQAEAQLQQINNELLRATKLKDEFLANMSHELRTPLNAILGMSEALIDQVLGSINERQQKAIGNIERSGRHLLDLINDILDLSKIASGKMVLNRTSTSITNLCSSSEVFVRQQAFQKNIQIISNIPPNLRDLNVDERRIKQVLINLLTNAVKFTPNYGLINFSVAVGYGNTWLGEAQIPNQIRAENAPMILFQVTDTGIGIAAENLPRLFQPFVQVDSNLNRQYEGTGLGLAMVKQIVELHGGQVTVESQLGQGSCFTVALPYETSAPSILQPTTELTTTVMASSENAIAPLILLAEDNEANVSNFTIYLTALNYRLIVANNGQQAIALAKSEKPDIILMDIQMPIMDGLEATRLIRADAEIANIPIIALTALAMQGDRERCLEAGANQYISKPVRLKQLALKIAELLGD</sequence>
<dbReference type="Gene3D" id="2.10.70.100">
    <property type="match status" value="1"/>
</dbReference>
<protein>
    <recommendedName>
        <fullName evidence="3">histidine kinase</fullName>
        <ecNumber evidence="3">2.7.13.3</ecNumber>
    </recommendedName>
</protein>
<feature type="domain" description="PAC" evidence="14">
    <location>
        <begin position="415"/>
        <end position="467"/>
    </location>
</feature>
<dbReference type="InterPro" id="IPR016132">
    <property type="entry name" value="Phyto_chromo_attachment"/>
</dbReference>
<dbReference type="SMART" id="SM00387">
    <property type="entry name" value="HATPase_c"/>
    <property type="match status" value="1"/>
</dbReference>
<feature type="domain" description="PAC" evidence="14">
    <location>
        <begin position="689"/>
        <end position="741"/>
    </location>
</feature>
<feature type="domain" description="PAC" evidence="14">
    <location>
        <begin position="821"/>
        <end position="874"/>
    </location>
</feature>
<feature type="domain" description="PAS" evidence="13">
    <location>
        <begin position="875"/>
        <end position="947"/>
    </location>
</feature>
<feature type="domain" description="PAC" evidence="14">
    <location>
        <begin position="562"/>
        <end position="614"/>
    </location>
</feature>
<dbReference type="CDD" id="cd00130">
    <property type="entry name" value="PAS"/>
    <property type="match status" value="5"/>
</dbReference>
<dbReference type="InterPro" id="IPR036097">
    <property type="entry name" value="HisK_dim/P_sf"/>
</dbReference>
<feature type="domain" description="Phytochrome chromophore attachment site" evidence="10">
    <location>
        <begin position="175"/>
        <end position="313"/>
    </location>
</feature>
<dbReference type="InterPro" id="IPR011006">
    <property type="entry name" value="CheY-like_superfamily"/>
</dbReference>
<proteinExistence type="inferred from homology"/>
<dbReference type="Gene3D" id="3.30.450.40">
    <property type="match status" value="1"/>
</dbReference>
<dbReference type="SUPFAM" id="SSF55785">
    <property type="entry name" value="PYP-like sensor domain (PAS domain)"/>
    <property type="match status" value="5"/>
</dbReference>
<evidence type="ECO:0000313" key="16">
    <source>
        <dbReference type="Proteomes" id="UP000738376"/>
    </source>
</evidence>
<dbReference type="InterPro" id="IPR005467">
    <property type="entry name" value="His_kinase_dom"/>
</dbReference>
<dbReference type="PROSITE" id="PS50113">
    <property type="entry name" value="PAC"/>
    <property type="match status" value="5"/>
</dbReference>
<dbReference type="PRINTS" id="PR00344">
    <property type="entry name" value="BCTRLSENSOR"/>
</dbReference>
<keyword evidence="7" id="KW-0902">Two-component regulatory system</keyword>
<dbReference type="Pfam" id="PF00072">
    <property type="entry name" value="Response_reg"/>
    <property type="match status" value="2"/>
</dbReference>
<feature type="coiled-coil region" evidence="9">
    <location>
        <begin position="995"/>
        <end position="1022"/>
    </location>
</feature>
<evidence type="ECO:0000256" key="5">
    <source>
        <dbReference type="ARBA" id="ARBA00022679"/>
    </source>
</evidence>
<dbReference type="PROSITE" id="PS50112">
    <property type="entry name" value="PAS"/>
    <property type="match status" value="4"/>
</dbReference>
<comment type="similarity">
    <text evidence="2">In the N-terminal section; belongs to the phytochrome family.</text>
</comment>
<dbReference type="PROSITE" id="PS50046">
    <property type="entry name" value="PHYTOCHROME_2"/>
    <property type="match status" value="1"/>
</dbReference>
<dbReference type="Gene3D" id="1.10.287.130">
    <property type="match status" value="1"/>
</dbReference>